<keyword evidence="4" id="KW-0255">Endonuclease</keyword>
<dbReference type="GO" id="GO:0004519">
    <property type="term" value="F:endonuclease activity"/>
    <property type="evidence" value="ECO:0007669"/>
    <property type="project" value="UniProtKB-KW"/>
</dbReference>
<accession>A0A7H1B018</accession>
<evidence type="ECO:0000256" key="2">
    <source>
        <dbReference type="ARBA" id="ARBA00022722"/>
    </source>
</evidence>
<protein>
    <submittedName>
        <fullName evidence="4">Endonuclease</fullName>
    </submittedName>
</protein>
<proteinExistence type="inferred from homology"/>
<dbReference type="PANTHER" id="PTHR33607">
    <property type="entry name" value="ENDONUCLEASE-1"/>
    <property type="match status" value="1"/>
</dbReference>
<evidence type="ECO:0000256" key="1">
    <source>
        <dbReference type="ARBA" id="ARBA00006429"/>
    </source>
</evidence>
<keyword evidence="2" id="KW-0540">Nuclease</keyword>
<keyword evidence="3" id="KW-0378">Hydrolase</keyword>
<reference evidence="4 5" key="1">
    <citation type="submission" date="2020-09" db="EMBL/GenBank/DDBJ databases">
        <title>Genome sequence of the banana aphid, Pentalonia nigronervosa Coquerel (Hemiptera: Aphididae) and its symbionts.</title>
        <authorList>
            <person name="Mathers T.C."/>
            <person name="Mugford S.T."/>
            <person name="Hogenhout S.A."/>
            <person name="Tripathi L."/>
        </authorList>
    </citation>
    <scope>NUCLEOTIDE SEQUENCE [LARGE SCALE GENOMIC DNA]</scope>
    <source>
        <strain evidence="4">Ba4</strain>
    </source>
</reference>
<evidence type="ECO:0000256" key="3">
    <source>
        <dbReference type="ARBA" id="ARBA00022801"/>
    </source>
</evidence>
<dbReference type="InterPro" id="IPR044925">
    <property type="entry name" value="His-Me_finger_sf"/>
</dbReference>
<dbReference type="SUPFAM" id="SSF54060">
    <property type="entry name" value="His-Me finger endonucleases"/>
    <property type="match status" value="1"/>
</dbReference>
<dbReference type="EMBL" id="CP061275">
    <property type="protein sequence ID" value="QNS02073.1"/>
    <property type="molecule type" value="Genomic_DNA"/>
</dbReference>
<evidence type="ECO:0000313" key="5">
    <source>
        <dbReference type="Proteomes" id="UP000516346"/>
    </source>
</evidence>
<dbReference type="GO" id="GO:0016787">
    <property type="term" value="F:hydrolase activity"/>
    <property type="evidence" value="ECO:0007669"/>
    <property type="project" value="UniProtKB-KW"/>
</dbReference>
<name>A0A7H1B018_9GAMM</name>
<dbReference type="PANTHER" id="PTHR33607:SF2">
    <property type="entry name" value="ENDONUCLEASE-1"/>
    <property type="match status" value="1"/>
</dbReference>
<dbReference type="AlphaFoldDB" id="A0A7H1B018"/>
<comment type="similarity">
    <text evidence="1">Belongs to the EndA/NucM nuclease family.</text>
</comment>
<evidence type="ECO:0000313" key="4">
    <source>
        <dbReference type="EMBL" id="QNS02073.1"/>
    </source>
</evidence>
<dbReference type="InterPro" id="IPR007346">
    <property type="entry name" value="Endonuclease-I"/>
</dbReference>
<sequence>MIKKILIFLTSILICILLNKKHKNETNNIKSFYYAKTEAIKIHKNAPGSFYCGCKIVWKEKKGIPILSSCGYKIRKNKNRATRIEWEHVMPAWQFGNKEKCWKTGGRKKCMENKKYENIASDLHNLQPSIGEINSDRSNFMYGKIDKNIQQYGRCQMKIDFKKKIAEPPARARGAIARTYFYMSKKYKIYLSKQQKIMFTKWNKEFPVTPWECKREKIIFQKQGNHNEYVRKQCSKINF</sequence>
<dbReference type="Pfam" id="PF04231">
    <property type="entry name" value="Endonuclease_1"/>
    <property type="match status" value="1"/>
</dbReference>
<gene>
    <name evidence="4" type="ORF">ICW73_01275</name>
</gene>
<organism evidence="4 5">
    <name type="scientific">Buchnera aphidicola</name>
    <name type="common">Pentalonia nigronervosa</name>
    <dbReference type="NCBI Taxonomy" id="1309793"/>
    <lineage>
        <taxon>Bacteria</taxon>
        <taxon>Pseudomonadati</taxon>
        <taxon>Pseudomonadota</taxon>
        <taxon>Gammaproteobacteria</taxon>
        <taxon>Enterobacterales</taxon>
        <taxon>Erwiniaceae</taxon>
        <taxon>Buchnera</taxon>
    </lineage>
</organism>
<dbReference type="Proteomes" id="UP000516346">
    <property type="component" value="Chromosome"/>
</dbReference>